<dbReference type="SUPFAM" id="SSF55120">
    <property type="entry name" value="Pseudouridine synthase"/>
    <property type="match status" value="1"/>
</dbReference>
<dbReference type="InterPro" id="IPR002501">
    <property type="entry name" value="PsdUridine_synth_N"/>
</dbReference>
<feature type="domain" description="tRNA pseudouridine synthase II TruB subfamily 1 C-terminal" evidence="7">
    <location>
        <begin position="238"/>
        <end position="298"/>
    </location>
</feature>
<feature type="domain" description="Pseudouridine synthase II N-terminal" evidence="6">
    <location>
        <begin position="30"/>
        <end position="178"/>
    </location>
</feature>
<dbReference type="EMBL" id="GU474855">
    <property type="protein sequence ID" value="ADI17155.1"/>
    <property type="molecule type" value="Genomic_DNA"/>
</dbReference>
<dbReference type="SUPFAM" id="SSF88697">
    <property type="entry name" value="PUA domain-like"/>
    <property type="match status" value="1"/>
</dbReference>
<evidence type="ECO:0000259" key="8">
    <source>
        <dbReference type="Pfam" id="PF16198"/>
    </source>
</evidence>
<evidence type="ECO:0000256" key="1">
    <source>
        <dbReference type="ARBA" id="ARBA00000385"/>
    </source>
</evidence>
<evidence type="ECO:0000256" key="2">
    <source>
        <dbReference type="ARBA" id="ARBA00005642"/>
    </source>
</evidence>
<evidence type="ECO:0000256" key="4">
    <source>
        <dbReference type="ARBA" id="ARBA00023235"/>
    </source>
</evidence>
<feature type="active site" description="Nucleophile" evidence="5">
    <location>
        <position position="45"/>
    </location>
</feature>
<dbReference type="InterPro" id="IPR036974">
    <property type="entry name" value="PUA_sf"/>
</dbReference>
<gene>
    <name evidence="5" type="primary">truB</name>
</gene>
<dbReference type="GO" id="GO:0031119">
    <property type="term" value="P:tRNA pseudouridine synthesis"/>
    <property type="evidence" value="ECO:0007669"/>
    <property type="project" value="UniProtKB-UniRule"/>
</dbReference>
<feature type="domain" description="tRNA pseudouridylate synthase B C-terminal" evidence="8">
    <location>
        <begin position="179"/>
        <end position="234"/>
    </location>
</feature>
<comment type="similarity">
    <text evidence="2 5">Belongs to the pseudouridine synthase TruB family. Type 1 subfamily.</text>
</comment>
<dbReference type="PANTHER" id="PTHR13767:SF2">
    <property type="entry name" value="PSEUDOURIDYLATE SYNTHASE TRUB1"/>
    <property type="match status" value="1"/>
</dbReference>
<dbReference type="GO" id="GO:0160148">
    <property type="term" value="F:tRNA pseudouridine(55) synthase activity"/>
    <property type="evidence" value="ECO:0007669"/>
    <property type="project" value="UniProtKB-EC"/>
</dbReference>
<dbReference type="Pfam" id="PF09157">
    <property type="entry name" value="TruB-C_2"/>
    <property type="match status" value="1"/>
</dbReference>
<dbReference type="Pfam" id="PF16198">
    <property type="entry name" value="TruB_C_2"/>
    <property type="match status" value="1"/>
</dbReference>
<dbReference type="PANTHER" id="PTHR13767">
    <property type="entry name" value="TRNA-PSEUDOURIDINE SYNTHASE"/>
    <property type="match status" value="1"/>
</dbReference>
<dbReference type="GO" id="GO:0003723">
    <property type="term" value="F:RNA binding"/>
    <property type="evidence" value="ECO:0007669"/>
    <property type="project" value="InterPro"/>
</dbReference>
<evidence type="ECO:0000256" key="3">
    <source>
        <dbReference type="ARBA" id="ARBA00022694"/>
    </source>
</evidence>
<protein>
    <recommendedName>
        <fullName evidence="5">tRNA pseudouridine synthase B</fullName>
        <ecNumber evidence="5">5.4.99.25</ecNumber>
    </recommendedName>
    <alternativeName>
        <fullName evidence="5">tRNA pseudouridine(55) synthase</fullName>
        <shortName evidence="5">Psi55 synthase</shortName>
    </alternativeName>
    <alternativeName>
        <fullName evidence="5">tRNA pseudouridylate synthase</fullName>
    </alternativeName>
    <alternativeName>
        <fullName evidence="5">tRNA-uridine isomerase</fullName>
    </alternativeName>
</protein>
<keyword evidence="3 5" id="KW-0819">tRNA processing</keyword>
<dbReference type="CDD" id="cd02573">
    <property type="entry name" value="PseudoU_synth_EcTruB"/>
    <property type="match status" value="1"/>
</dbReference>
<organism evidence="9">
    <name type="scientific">uncultured gamma proteobacterium HF0070_08D07</name>
    <dbReference type="NCBI Taxonomy" id="710983"/>
    <lineage>
        <taxon>Bacteria</taxon>
        <taxon>Pseudomonadati</taxon>
        <taxon>Pseudomonadota</taxon>
        <taxon>Gammaproteobacteria</taxon>
        <taxon>environmental samples</taxon>
    </lineage>
</organism>
<name>E0XRW4_9GAMM</name>
<comment type="catalytic activity">
    <reaction evidence="1 5">
        <text>uridine(55) in tRNA = pseudouridine(55) in tRNA</text>
        <dbReference type="Rhea" id="RHEA:42532"/>
        <dbReference type="Rhea" id="RHEA-COMP:10101"/>
        <dbReference type="Rhea" id="RHEA-COMP:10102"/>
        <dbReference type="ChEBI" id="CHEBI:65314"/>
        <dbReference type="ChEBI" id="CHEBI:65315"/>
        <dbReference type="EC" id="5.4.99.25"/>
    </reaction>
</comment>
<dbReference type="InterPro" id="IPR015947">
    <property type="entry name" value="PUA-like_sf"/>
</dbReference>
<dbReference type="GO" id="GO:1990481">
    <property type="term" value="P:mRNA pseudouridine synthesis"/>
    <property type="evidence" value="ECO:0007669"/>
    <property type="project" value="TreeGrafter"/>
</dbReference>
<evidence type="ECO:0000313" key="9">
    <source>
        <dbReference type="EMBL" id="ADI17155.1"/>
    </source>
</evidence>
<dbReference type="HAMAP" id="MF_01080">
    <property type="entry name" value="TruB_bact"/>
    <property type="match status" value="1"/>
</dbReference>
<dbReference type="InterPro" id="IPR014780">
    <property type="entry name" value="tRNA_psdUridine_synth_TruB"/>
</dbReference>
<keyword evidence="4 5" id="KW-0413">Isomerase</keyword>
<evidence type="ECO:0000259" key="7">
    <source>
        <dbReference type="Pfam" id="PF09157"/>
    </source>
</evidence>
<dbReference type="NCBIfam" id="TIGR00431">
    <property type="entry name" value="TruB"/>
    <property type="match status" value="1"/>
</dbReference>
<evidence type="ECO:0000256" key="5">
    <source>
        <dbReference type="HAMAP-Rule" id="MF_01080"/>
    </source>
</evidence>
<reference evidence="9" key="1">
    <citation type="journal article" date="2011" name="Environ. Microbiol.">
        <title>Time-series analyses of Monterey Bay coastal microbial picoplankton using a 'genome proxy' microarray.</title>
        <authorList>
            <person name="Rich V.I."/>
            <person name="Pham V.D."/>
            <person name="Eppley J."/>
            <person name="Shi Y."/>
            <person name="DeLong E.F."/>
        </authorList>
    </citation>
    <scope>NUCLEOTIDE SEQUENCE</scope>
</reference>
<evidence type="ECO:0000259" key="6">
    <source>
        <dbReference type="Pfam" id="PF01509"/>
    </source>
</evidence>
<dbReference type="InterPro" id="IPR020103">
    <property type="entry name" value="PsdUridine_synth_cat_dom_sf"/>
</dbReference>
<dbReference type="InterPro" id="IPR032819">
    <property type="entry name" value="TruB_C"/>
</dbReference>
<proteinExistence type="inferred from homology"/>
<accession>E0XRW4</accession>
<dbReference type="Gene3D" id="2.30.130.10">
    <property type="entry name" value="PUA domain"/>
    <property type="match status" value="1"/>
</dbReference>
<dbReference type="Gene3D" id="3.30.2350.10">
    <property type="entry name" value="Pseudouridine synthase"/>
    <property type="match status" value="1"/>
</dbReference>
<comment type="function">
    <text evidence="5">Responsible for synthesis of pseudouridine from uracil-55 in the psi GC loop of transfer RNAs.</text>
</comment>
<dbReference type="EC" id="5.4.99.25" evidence="5"/>
<sequence>MFQSQDKIDGFIALDKPKGPTSHATIQDLKKRFGLPKIGHAGTLDPMATGLLLLCIGEATKFSRFLIEADKAYVAEIVLGESTDTYDADGQITEKKLIKGITNDSVERALCDLRGAILQKPPMFSAKKIKGRRLYNLARQGKEIEREELPVIIYKNKLLELQGRRLSLEIECSKGTYIRSIAHDLGQRLGCGAHLGSLRRTKVGKFSEHDMVSAHDLSHSESLNSFVSPIGSALSQLPSLVLKADDCVRLLNGQQVVLEKKESHGFWVLYESSNESQKRFIGVGEVKDHRVLRPMRMIAVSR</sequence>
<dbReference type="AlphaFoldDB" id="E0XRW4"/>
<dbReference type="Pfam" id="PF01509">
    <property type="entry name" value="TruB_N"/>
    <property type="match status" value="1"/>
</dbReference>
<dbReference type="InterPro" id="IPR015240">
    <property type="entry name" value="tRNA_sdUridine_synth_fam1_C"/>
</dbReference>